<feature type="compositionally biased region" description="Gly residues" evidence="6">
    <location>
        <begin position="1194"/>
        <end position="1214"/>
    </location>
</feature>
<dbReference type="PROSITE" id="PS51194">
    <property type="entry name" value="HELICASE_CTER"/>
    <property type="match status" value="1"/>
</dbReference>
<feature type="region of interest" description="Disordered" evidence="6">
    <location>
        <begin position="27"/>
        <end position="685"/>
    </location>
</feature>
<feature type="compositionally biased region" description="Gly residues" evidence="6">
    <location>
        <begin position="565"/>
        <end position="600"/>
    </location>
</feature>
<evidence type="ECO:0000256" key="2">
    <source>
        <dbReference type="ARBA" id="ARBA00022741"/>
    </source>
</evidence>
<feature type="compositionally biased region" description="Basic and acidic residues" evidence="6">
    <location>
        <begin position="440"/>
        <end position="458"/>
    </location>
</feature>
<evidence type="ECO:0000256" key="4">
    <source>
        <dbReference type="ARBA" id="ARBA00022806"/>
    </source>
</evidence>
<dbReference type="InterPro" id="IPR000629">
    <property type="entry name" value="RNA-helicase_DEAD-box_CS"/>
</dbReference>
<dbReference type="InterPro" id="IPR011545">
    <property type="entry name" value="DEAD/DEAH_box_helicase_dom"/>
</dbReference>
<dbReference type="WBParaSite" id="TCNE_0000860101-mRNA-1">
    <property type="protein sequence ID" value="TCNE_0000860101-mRNA-1"/>
    <property type="gene ID" value="TCNE_0000860101"/>
</dbReference>
<protein>
    <recommendedName>
        <fullName evidence="1">RNA helicase</fullName>
        <ecNumber evidence="1">3.6.4.13</ecNumber>
    </recommendedName>
</protein>
<dbReference type="GO" id="GO:0003676">
    <property type="term" value="F:nucleic acid binding"/>
    <property type="evidence" value="ECO:0007669"/>
    <property type="project" value="InterPro"/>
</dbReference>
<dbReference type="SUPFAM" id="SSF52540">
    <property type="entry name" value="P-loop containing nucleoside triphosphate hydrolases"/>
    <property type="match status" value="1"/>
</dbReference>
<feature type="compositionally biased region" description="Gly residues" evidence="6">
    <location>
        <begin position="475"/>
        <end position="503"/>
    </location>
</feature>
<feature type="compositionally biased region" description="Low complexity" evidence="6">
    <location>
        <begin position="552"/>
        <end position="564"/>
    </location>
</feature>
<proteinExistence type="predicted"/>
<dbReference type="CDD" id="cd18787">
    <property type="entry name" value="SF2_C_DEAD"/>
    <property type="match status" value="1"/>
</dbReference>
<dbReference type="InterPro" id="IPR027417">
    <property type="entry name" value="P-loop_NTPase"/>
</dbReference>
<organism evidence="10 11">
    <name type="scientific">Toxocara canis</name>
    <name type="common">Canine roundworm</name>
    <dbReference type="NCBI Taxonomy" id="6265"/>
    <lineage>
        <taxon>Eukaryota</taxon>
        <taxon>Metazoa</taxon>
        <taxon>Ecdysozoa</taxon>
        <taxon>Nematoda</taxon>
        <taxon>Chromadorea</taxon>
        <taxon>Rhabditida</taxon>
        <taxon>Spirurina</taxon>
        <taxon>Ascaridomorpha</taxon>
        <taxon>Ascaridoidea</taxon>
        <taxon>Toxocaridae</taxon>
        <taxon>Toxocara</taxon>
    </lineage>
</organism>
<feature type="compositionally biased region" description="Basic and acidic residues" evidence="6">
    <location>
        <begin position="108"/>
        <end position="118"/>
    </location>
</feature>
<dbReference type="PROSITE" id="PS00039">
    <property type="entry name" value="DEAD_ATP_HELICASE"/>
    <property type="match status" value="1"/>
</dbReference>
<dbReference type="SMART" id="SM00490">
    <property type="entry name" value="HELICc"/>
    <property type="match status" value="1"/>
</dbReference>
<evidence type="ECO:0000256" key="3">
    <source>
        <dbReference type="ARBA" id="ARBA00022801"/>
    </source>
</evidence>
<sequence>MGNGSKLSSSSVEPNSSLVFKWAHKFNSTRFDRGPDERGSRCDDGFSNGKSGGFGQSNSEQTYAKGDQGSFRSGGGGFSGTGFRSSGSDAGSGLRGGAGRVFGGGESGDGRDGGHQYGRDGAQGSGGGRFRSDAGGGFGGKEGGNGGLLNGTDGGRGAFGNPQDRGIDENRKGGFHNVEGDAITGGGGGFHRGSDGRSGFRGGEHSRFGQSEGFEDGRKERSSFGQSRGFWNTEAESADFGRSGGFRDGDGERSGFGQGGGFRDGDGERSGFGQRGGFRDGDGERSGFGQGGGLRDGDGERSGFGQRGGFRDSGGERSGFGQRGGFQDGGGERSGFGQRGGFRDSGGERSGFGQRGGFQDGGGERSGFRQSGGFRDGGGERSNFGRSGGFRDSGERSGFGQRGGFREGGGERSGFAQSGGFRGDGGERSNFGRSGGFGDGDGKRSDFGQRGGFRDGGGERSGFGQRGGFREGGGERSGFGQSGGFRGSGGERSNFGRGGGFGDDGGKRSDFGQRGGFREGGGERSGFGQSGGFRDDGEERPNFGQSGGFRGSSGERSGFGQSGSLRGGGSERSGFGRGGGFQDRDGVGAGGFRRTGSGGDGFRDEGGDFRDGERHRFNGSSNTKGGFANHGTSEGGRRFFKDRESFGGGGFDSEDRFGGTGRFNNASTGGYKGGDNGGFGTAPSRSTYIPEDWPLEEMYEEDARNAKYEVGDLDMEVIVTGVPVPEQQRKLQNWQDAGFEQLLMRNITKCSYAVPRRIQAAIIPLAMNGWDLLGHAETGSGKTLAFMLPIINCIMKDGVPEDTSSAPIALVVAPTRELVSQLYNQTRKIAEGTGVTVAQCYGRTDVSKNVSDIRKGCNILIATVGRLKSFVNNGTVRVHNIRFFVLDEADKMLQVDGFQSDMLDLISIREFPTKEQRQTMLFSATFDKEVQQFAAQLLKSSYAFVSNGKATAANPRVSQTEKLTKLCELLNEEKTESGDVSRTLVFVTRKVDTDTLAMHLSTNGIRASSIHGGRDQDQREKALREFRAGITKVLLATDVCARGIDVPNLEHVINYDLPTEWLVYVHRIGRTGRMHRGKATSFINPMDSRDSSMAPDLLRIVREVQQEAPQFLVDLAEDPGRLAGTASQNSEAAGSGGFTSTGGGFVGGGGGFAAKSSSFARDLNGDDGFASADEDRVIASRSALKGLTSTVSASGGGGDEFSGGKGGGGGGFGSGNIDRGEKDVIGNGMPQPQLKLPILAWAHVRRPIQAGFGTRQMVQSGESNIRKIPVGKDVEAEVPVNLEWA</sequence>
<dbReference type="Gene3D" id="3.40.50.300">
    <property type="entry name" value="P-loop containing nucleotide triphosphate hydrolases"/>
    <property type="match status" value="2"/>
</dbReference>
<keyword evidence="10" id="KW-1185">Reference proteome</keyword>
<evidence type="ECO:0000259" key="8">
    <source>
        <dbReference type="PROSITE" id="PS51194"/>
    </source>
</evidence>
<feature type="compositionally biased region" description="Basic and acidic residues" evidence="6">
    <location>
        <begin position="635"/>
        <end position="645"/>
    </location>
</feature>
<dbReference type="Proteomes" id="UP000050794">
    <property type="component" value="Unassembled WGS sequence"/>
</dbReference>
<feature type="compositionally biased region" description="Basic and acidic residues" evidence="6">
    <location>
        <begin position="30"/>
        <end position="44"/>
    </location>
</feature>
<feature type="compositionally biased region" description="Basic and acidic residues" evidence="6">
    <location>
        <begin position="601"/>
        <end position="616"/>
    </location>
</feature>
<dbReference type="GO" id="GO:0043186">
    <property type="term" value="C:P granule"/>
    <property type="evidence" value="ECO:0007669"/>
    <property type="project" value="UniProtKB-ARBA"/>
</dbReference>
<feature type="compositionally biased region" description="Low complexity" evidence="6">
    <location>
        <begin position="81"/>
        <end position="92"/>
    </location>
</feature>
<dbReference type="EMBL" id="UYWY01019952">
    <property type="protein sequence ID" value="VDM39925.1"/>
    <property type="molecule type" value="Genomic_DNA"/>
</dbReference>
<accession>A0A183UJD1</accession>
<reference evidence="9 10" key="2">
    <citation type="submission" date="2018-11" db="EMBL/GenBank/DDBJ databases">
        <authorList>
            <consortium name="Pathogen Informatics"/>
        </authorList>
    </citation>
    <scope>NUCLEOTIDE SEQUENCE [LARGE SCALE GENOMIC DNA]</scope>
</reference>
<dbReference type="GO" id="GO:0016787">
    <property type="term" value="F:hydrolase activity"/>
    <property type="evidence" value="ECO:0007669"/>
    <property type="project" value="UniProtKB-KW"/>
</dbReference>
<evidence type="ECO:0000256" key="6">
    <source>
        <dbReference type="SAM" id="MobiDB-lite"/>
    </source>
</evidence>
<feature type="domain" description="Helicase C-terminal" evidence="8">
    <location>
        <begin position="962"/>
        <end position="1116"/>
    </location>
</feature>
<evidence type="ECO:0000259" key="7">
    <source>
        <dbReference type="PROSITE" id="PS51192"/>
    </source>
</evidence>
<keyword evidence="2" id="KW-0547">Nucleotide-binding</keyword>
<feature type="compositionally biased region" description="Gly residues" evidence="6">
    <location>
        <begin position="670"/>
        <end position="680"/>
    </location>
</feature>
<feature type="compositionally biased region" description="Gly residues" evidence="6">
    <location>
        <begin position="93"/>
        <end position="107"/>
    </location>
</feature>
<feature type="compositionally biased region" description="Gly residues" evidence="6">
    <location>
        <begin position="316"/>
        <end position="340"/>
    </location>
</feature>
<feature type="region of interest" description="Disordered" evidence="6">
    <location>
        <begin position="1188"/>
        <end position="1221"/>
    </location>
</feature>
<evidence type="ECO:0000256" key="1">
    <source>
        <dbReference type="ARBA" id="ARBA00012552"/>
    </source>
</evidence>
<dbReference type="PANTHER" id="PTHR47958">
    <property type="entry name" value="ATP-DEPENDENT RNA HELICASE DBP3"/>
    <property type="match status" value="1"/>
</dbReference>
<keyword evidence="5" id="KW-0067">ATP-binding</keyword>
<dbReference type="PROSITE" id="PS51192">
    <property type="entry name" value="HELICASE_ATP_BIND_1"/>
    <property type="match status" value="1"/>
</dbReference>
<gene>
    <name evidence="9" type="ORF">TCNE_LOCUS8604</name>
</gene>
<evidence type="ECO:0000313" key="10">
    <source>
        <dbReference type="Proteomes" id="UP000050794"/>
    </source>
</evidence>
<evidence type="ECO:0000313" key="9">
    <source>
        <dbReference type="EMBL" id="VDM39925.1"/>
    </source>
</evidence>
<reference evidence="11" key="1">
    <citation type="submission" date="2016-06" db="UniProtKB">
        <authorList>
            <consortium name="WormBaseParasite"/>
        </authorList>
    </citation>
    <scope>IDENTIFICATION</scope>
</reference>
<keyword evidence="4" id="KW-0347">Helicase</keyword>
<name>A0A183UJD1_TOXCA</name>
<feature type="domain" description="Helicase ATP-binding" evidence="7">
    <location>
        <begin position="763"/>
        <end position="944"/>
    </location>
</feature>
<dbReference type="EC" id="3.6.4.13" evidence="1"/>
<dbReference type="GO" id="GO:0003724">
    <property type="term" value="F:RNA helicase activity"/>
    <property type="evidence" value="ECO:0007669"/>
    <property type="project" value="UniProtKB-EC"/>
</dbReference>
<dbReference type="SMART" id="SM00487">
    <property type="entry name" value="DEXDc"/>
    <property type="match status" value="1"/>
</dbReference>
<evidence type="ECO:0000313" key="11">
    <source>
        <dbReference type="WBParaSite" id="TCNE_0000860101-mRNA-1"/>
    </source>
</evidence>
<evidence type="ECO:0000256" key="5">
    <source>
        <dbReference type="ARBA" id="ARBA00022840"/>
    </source>
</evidence>
<feature type="compositionally biased region" description="Gly residues" evidence="6">
    <location>
        <begin position="348"/>
        <end position="361"/>
    </location>
</feature>
<dbReference type="GO" id="GO:0005524">
    <property type="term" value="F:ATP binding"/>
    <property type="evidence" value="ECO:0007669"/>
    <property type="project" value="UniProtKB-KW"/>
</dbReference>
<feature type="compositionally biased region" description="Gly residues" evidence="6">
    <location>
        <begin position="121"/>
        <end position="158"/>
    </location>
</feature>
<dbReference type="InterPro" id="IPR014001">
    <property type="entry name" value="Helicase_ATP-bd"/>
</dbReference>
<keyword evidence="3" id="KW-0378">Hydrolase</keyword>
<dbReference type="Pfam" id="PF00271">
    <property type="entry name" value="Helicase_C"/>
    <property type="match status" value="1"/>
</dbReference>
<dbReference type="Pfam" id="PF00270">
    <property type="entry name" value="DEAD"/>
    <property type="match status" value="1"/>
</dbReference>
<feature type="compositionally biased region" description="Basic and acidic residues" evidence="6">
    <location>
        <begin position="504"/>
        <end position="522"/>
    </location>
</feature>
<dbReference type="InterPro" id="IPR001650">
    <property type="entry name" value="Helicase_C-like"/>
</dbReference>